<evidence type="ECO:0000313" key="3">
    <source>
        <dbReference type="EMBL" id="EJK65877.1"/>
    </source>
</evidence>
<dbReference type="Pfam" id="PF07386">
    <property type="entry name" value="DUF1499"/>
    <property type="match status" value="1"/>
</dbReference>
<evidence type="ECO:0000313" key="4">
    <source>
        <dbReference type="Proteomes" id="UP000266841"/>
    </source>
</evidence>
<evidence type="ECO:0000256" key="1">
    <source>
        <dbReference type="SAM" id="MobiDB-lite"/>
    </source>
</evidence>
<sequence>MMRGVGVGLLALFAAASLPSSLALAFKPDGDRHHCRHRQSTSTRRETLQKSLVASLPILVGSNPTANAFSNKISTQYDDRPRQRGSKPKGLGVGRRTDMAGEEYWGLKPCGASPNCFCSTDNVDDSPDTSIPPFIFPAKLSREEAFQQLSDVVKSYEPGQSNIDGGGFDIVTNDPQNGYIYVQFESLKNGYIDDVELASLDEKSNKVQVRSSSRLGFLDFGVNSKRVNAIAKGLRSMGWEAEGVAYSTHKGYAIENRVTW</sequence>
<dbReference type="PANTHER" id="PTHR34801">
    <property type="entry name" value="EXPRESSED PROTEIN"/>
    <property type="match status" value="1"/>
</dbReference>
<dbReference type="AlphaFoldDB" id="K0T613"/>
<name>K0T613_THAOC</name>
<feature type="chain" id="PRO_5003838250" description="DUF1499 domain-containing protein" evidence="2">
    <location>
        <begin position="26"/>
        <end position="260"/>
    </location>
</feature>
<gene>
    <name evidence="3" type="ORF">THAOC_13223</name>
</gene>
<evidence type="ECO:0000256" key="2">
    <source>
        <dbReference type="SAM" id="SignalP"/>
    </source>
</evidence>
<organism evidence="3 4">
    <name type="scientific">Thalassiosira oceanica</name>
    <name type="common">Marine diatom</name>
    <dbReference type="NCBI Taxonomy" id="159749"/>
    <lineage>
        <taxon>Eukaryota</taxon>
        <taxon>Sar</taxon>
        <taxon>Stramenopiles</taxon>
        <taxon>Ochrophyta</taxon>
        <taxon>Bacillariophyta</taxon>
        <taxon>Coscinodiscophyceae</taxon>
        <taxon>Thalassiosirophycidae</taxon>
        <taxon>Thalassiosirales</taxon>
        <taxon>Thalassiosiraceae</taxon>
        <taxon>Thalassiosira</taxon>
    </lineage>
</organism>
<comment type="caution">
    <text evidence="3">The sequence shown here is derived from an EMBL/GenBank/DDBJ whole genome shotgun (WGS) entry which is preliminary data.</text>
</comment>
<accession>K0T613</accession>
<keyword evidence="4" id="KW-1185">Reference proteome</keyword>
<evidence type="ECO:0008006" key="5">
    <source>
        <dbReference type="Google" id="ProtNLM"/>
    </source>
</evidence>
<dbReference type="OMA" id="CGGAPNC"/>
<proteinExistence type="predicted"/>
<dbReference type="PANTHER" id="PTHR34801:SF6">
    <property type="entry name" value="SLL1620 PROTEIN"/>
    <property type="match status" value="1"/>
</dbReference>
<dbReference type="InterPro" id="IPR010865">
    <property type="entry name" value="DUF1499"/>
</dbReference>
<feature type="region of interest" description="Disordered" evidence="1">
    <location>
        <begin position="70"/>
        <end position="95"/>
    </location>
</feature>
<reference evidence="3 4" key="1">
    <citation type="journal article" date="2012" name="Genome Biol.">
        <title>Genome and low-iron response of an oceanic diatom adapted to chronic iron limitation.</title>
        <authorList>
            <person name="Lommer M."/>
            <person name="Specht M."/>
            <person name="Roy A.S."/>
            <person name="Kraemer L."/>
            <person name="Andreson R."/>
            <person name="Gutowska M.A."/>
            <person name="Wolf J."/>
            <person name="Bergner S.V."/>
            <person name="Schilhabel M.B."/>
            <person name="Klostermeier U.C."/>
            <person name="Beiko R.G."/>
            <person name="Rosenstiel P."/>
            <person name="Hippler M."/>
            <person name="Laroche J."/>
        </authorList>
    </citation>
    <scope>NUCLEOTIDE SEQUENCE [LARGE SCALE GENOMIC DNA]</scope>
    <source>
        <strain evidence="3 4">CCMP1005</strain>
    </source>
</reference>
<keyword evidence="2" id="KW-0732">Signal</keyword>
<dbReference type="EMBL" id="AGNL01015405">
    <property type="protein sequence ID" value="EJK65877.1"/>
    <property type="molecule type" value="Genomic_DNA"/>
</dbReference>
<protein>
    <recommendedName>
        <fullName evidence="5">DUF1499 domain-containing protein</fullName>
    </recommendedName>
</protein>
<dbReference type="Proteomes" id="UP000266841">
    <property type="component" value="Unassembled WGS sequence"/>
</dbReference>
<feature type="signal peptide" evidence="2">
    <location>
        <begin position="1"/>
        <end position="25"/>
    </location>
</feature>
<dbReference type="OrthoDB" id="41501at2759"/>
<dbReference type="eggNOG" id="ENOG502S3VW">
    <property type="taxonomic scope" value="Eukaryota"/>
</dbReference>